<dbReference type="Pfam" id="PF00041">
    <property type="entry name" value="fn3"/>
    <property type="match status" value="2"/>
</dbReference>
<dbReference type="GeneID" id="106816623"/>
<sequence>MLLTAGEEDMEAECIATNMHGTATLLAYVQVNDPPRLRNMPKLAPENGTTAHSITVYWEHWQYALDDGGNEADPVEYKAIYRESSRSNSKKWQDGGDWSAALRATVTGLNADTAYDVAIQSKVFAGRAGKPGPWITTRTLCDDPPDDFCVTCHELEVVHVTSSEIRVTWEKPNQVFCGVAHYYIGFNTSDGHYRALPILSSVNQYTVRYLKPFTDYTISLKAVTSANFVSAVYGVNVTTAEDHEYITNSNSKKWQDGGDWSAALRATVTGLNADTAYDVAIQSKVFAGRAGKPGPWITTRTLCDDPPDDFCVTCHELEVVHVTSSEIRVTWEKPNQVFCGVAHYYIGFNTSDGHYRALPILSSVNQYTVRYLKPFTDYTISLKAVTSANFVSAVYGVNVTTAEDPPGAVGNVRAATDPASPKHCS</sequence>
<dbReference type="CDD" id="cd00063">
    <property type="entry name" value="FN3"/>
    <property type="match status" value="3"/>
</dbReference>
<evidence type="ECO:0000259" key="2">
    <source>
        <dbReference type="PROSITE" id="PS50853"/>
    </source>
</evidence>
<protein>
    <submittedName>
        <fullName evidence="4">Tenascin-R-like</fullName>
    </submittedName>
</protein>
<organism evidence="3 4">
    <name type="scientific">Priapulus caudatus</name>
    <name type="common">Priapulid worm</name>
    <dbReference type="NCBI Taxonomy" id="37621"/>
    <lineage>
        <taxon>Eukaryota</taxon>
        <taxon>Metazoa</taxon>
        <taxon>Ecdysozoa</taxon>
        <taxon>Scalidophora</taxon>
        <taxon>Priapulida</taxon>
        <taxon>Priapulimorpha</taxon>
        <taxon>Priapulimorphida</taxon>
        <taxon>Priapulidae</taxon>
        <taxon>Priapulus</taxon>
    </lineage>
</organism>
<feature type="domain" description="Fibronectin type-III" evidence="2">
    <location>
        <begin position="34"/>
        <end position="142"/>
    </location>
</feature>
<dbReference type="InterPro" id="IPR013783">
    <property type="entry name" value="Ig-like_fold"/>
</dbReference>
<proteinExistence type="predicted"/>
<dbReference type="SUPFAM" id="SSF49265">
    <property type="entry name" value="Fibronectin type III"/>
    <property type="match status" value="2"/>
</dbReference>
<dbReference type="PANTHER" id="PTHR26391:SF18">
    <property type="entry name" value="PROTEIN KINASE RECEPTOR TIE-1, PUTATIVE-RELATED"/>
    <property type="match status" value="1"/>
</dbReference>
<evidence type="ECO:0000313" key="3">
    <source>
        <dbReference type="Proteomes" id="UP000695022"/>
    </source>
</evidence>
<evidence type="ECO:0000256" key="1">
    <source>
        <dbReference type="SAM" id="MobiDB-lite"/>
    </source>
</evidence>
<feature type="domain" description="Fibronectin type-III" evidence="2">
    <location>
        <begin position="151"/>
        <end position="242"/>
    </location>
</feature>
<reference evidence="4" key="1">
    <citation type="submission" date="2025-08" db="UniProtKB">
        <authorList>
            <consortium name="RefSeq"/>
        </authorList>
    </citation>
    <scope>IDENTIFICATION</scope>
</reference>
<dbReference type="InterPro" id="IPR036116">
    <property type="entry name" value="FN3_sf"/>
</dbReference>
<feature type="region of interest" description="Disordered" evidence="1">
    <location>
        <begin position="406"/>
        <end position="425"/>
    </location>
</feature>
<dbReference type="Gene3D" id="2.60.40.10">
    <property type="entry name" value="Immunoglobulins"/>
    <property type="match status" value="3"/>
</dbReference>
<dbReference type="SMART" id="SM00060">
    <property type="entry name" value="FN3"/>
    <property type="match status" value="3"/>
</dbReference>
<dbReference type="RefSeq" id="XP_014676733.1">
    <property type="nucleotide sequence ID" value="XM_014821247.1"/>
</dbReference>
<name>A0ABM1EX12_PRICU</name>
<dbReference type="PROSITE" id="PS50853">
    <property type="entry name" value="FN3"/>
    <property type="match status" value="3"/>
</dbReference>
<accession>A0ABM1EX12</accession>
<dbReference type="InterPro" id="IPR003961">
    <property type="entry name" value="FN3_dom"/>
</dbReference>
<keyword evidence="3" id="KW-1185">Reference proteome</keyword>
<dbReference type="Proteomes" id="UP000695022">
    <property type="component" value="Unplaced"/>
</dbReference>
<feature type="domain" description="Fibronectin type-III" evidence="2">
    <location>
        <begin position="313"/>
        <end position="404"/>
    </location>
</feature>
<gene>
    <name evidence="4" type="primary">LOC106816623</name>
</gene>
<dbReference type="PANTHER" id="PTHR26391">
    <property type="entry name" value="INACTIVE TYROSINE-PROTEIN KINASE 7"/>
    <property type="match status" value="1"/>
</dbReference>
<evidence type="ECO:0000313" key="4">
    <source>
        <dbReference type="RefSeq" id="XP_014676733.1"/>
    </source>
</evidence>